<keyword evidence="2" id="KW-1185">Reference proteome</keyword>
<dbReference type="PANTHER" id="PTHR42972:SF8">
    <property type="entry name" value="POLYHYDROXYBUTYRATE DEPOLYMERASE"/>
    <property type="match status" value="1"/>
</dbReference>
<protein>
    <submittedName>
        <fullName evidence="1">Poly(3-hydroxybutyrate) depolymerase</fullName>
    </submittedName>
</protein>
<dbReference type="OrthoDB" id="505233at2"/>
<gene>
    <name evidence="1" type="ORF">E2C06_33455</name>
</gene>
<accession>A0A4R5Q6U6</accession>
<dbReference type="Proteomes" id="UP000295096">
    <property type="component" value="Unassembled WGS sequence"/>
</dbReference>
<dbReference type="InterPro" id="IPR029058">
    <property type="entry name" value="AB_hydrolase_fold"/>
</dbReference>
<evidence type="ECO:0000313" key="2">
    <source>
        <dbReference type="Proteomes" id="UP000295096"/>
    </source>
</evidence>
<sequence>MTVSGLSSGGFIAHQFHIAHSDLVRGAGIVAGGPFGCAERVPNPWVFGAAPLLRAQAATLSCTHVAGATLFGLPVPSPRVEDSLVVIAEARRAGTIAAPSHLAGTRVWLFRGEADELVPRKTFDALVSLYRQLGVAEPNLMVRPNNGPKAAHGMPVSDFPERGPLPARACGIYGPPFINRCGFDAAGEILTHLYGPLNAPGDATGGGELRSFDQRPFVPPAREETGMAAVGWVYVPKACGQQRCNLHVVFHGCQQDAGTPPSAGGIGADFLLDAGYNRWAVSNHVVIVYPQVTGTPLNPRRCWDWWGYSGDDYLGRDAPQIAAVRAMVARLLDAR</sequence>
<dbReference type="AlphaFoldDB" id="A0A4R5Q6U6"/>
<name>A0A4R5Q6U6_9PROT</name>
<dbReference type="SUPFAM" id="SSF53474">
    <property type="entry name" value="alpha/beta-Hydrolases"/>
    <property type="match status" value="1"/>
</dbReference>
<organism evidence="1 2">
    <name type="scientific">Dankookia rubra</name>
    <dbReference type="NCBI Taxonomy" id="1442381"/>
    <lineage>
        <taxon>Bacteria</taxon>
        <taxon>Pseudomonadati</taxon>
        <taxon>Pseudomonadota</taxon>
        <taxon>Alphaproteobacteria</taxon>
        <taxon>Acetobacterales</taxon>
        <taxon>Roseomonadaceae</taxon>
        <taxon>Dankookia</taxon>
    </lineage>
</organism>
<dbReference type="EMBL" id="SMSJ01000136">
    <property type="protein sequence ID" value="TDH58273.1"/>
    <property type="molecule type" value="Genomic_DNA"/>
</dbReference>
<reference evidence="1 2" key="1">
    <citation type="journal article" date="2016" name="J. Microbiol.">
        <title>Dankookia rubra gen. nov., sp. nov., an alphaproteobacterium isolated from sediment of a shallow stream.</title>
        <authorList>
            <person name="Kim W.H."/>
            <person name="Kim D.H."/>
            <person name="Kang K."/>
            <person name="Ahn T.Y."/>
        </authorList>
    </citation>
    <scope>NUCLEOTIDE SEQUENCE [LARGE SCALE GENOMIC DNA]</scope>
    <source>
        <strain evidence="1 2">JCM30602</strain>
    </source>
</reference>
<dbReference type="PANTHER" id="PTHR42972">
    <property type="entry name" value="TOL-PAL SYSTEM PROTEIN TOLB"/>
    <property type="match status" value="1"/>
</dbReference>
<proteinExistence type="predicted"/>
<comment type="caution">
    <text evidence="1">The sequence shown here is derived from an EMBL/GenBank/DDBJ whole genome shotgun (WGS) entry which is preliminary data.</text>
</comment>
<evidence type="ECO:0000313" key="1">
    <source>
        <dbReference type="EMBL" id="TDH58273.1"/>
    </source>
</evidence>
<dbReference type="Gene3D" id="3.40.50.1820">
    <property type="entry name" value="alpha/beta hydrolase"/>
    <property type="match status" value="2"/>
</dbReference>
<dbReference type="RefSeq" id="WP_133292892.1">
    <property type="nucleotide sequence ID" value="NZ_SMSJ01000136.1"/>
</dbReference>